<comment type="caution">
    <text evidence="3">The sequence shown here is derived from an EMBL/GenBank/DDBJ whole genome shotgun (WGS) entry which is preliminary data.</text>
</comment>
<dbReference type="PANTHER" id="PTHR43477">
    <property type="entry name" value="DIHYDROANTICAPSIN 7-DEHYDROGENASE"/>
    <property type="match status" value="1"/>
</dbReference>
<dbReference type="PRINTS" id="PR00081">
    <property type="entry name" value="GDHRDH"/>
</dbReference>
<dbReference type="AlphaFoldDB" id="A0A542ZRU3"/>
<dbReference type="InterPro" id="IPR002347">
    <property type="entry name" value="SDR_fam"/>
</dbReference>
<dbReference type="Gene3D" id="3.40.50.720">
    <property type="entry name" value="NAD(P)-binding Rossmann-like Domain"/>
    <property type="match status" value="1"/>
</dbReference>
<name>A0A542ZRU3_9ACTN</name>
<protein>
    <submittedName>
        <fullName evidence="3">NADP-dependent 3-hydroxy acid dehydrogenase YdfG</fullName>
    </submittedName>
</protein>
<accession>A0A542ZRU3</accession>
<keyword evidence="4" id="KW-1185">Reference proteome</keyword>
<dbReference type="CDD" id="cd11731">
    <property type="entry name" value="Lin1944_like_SDR_c"/>
    <property type="match status" value="1"/>
</dbReference>
<sequence length="205" mass="21516">MPSVVDMEILIVGAHGTIGTAVTEHFRALGHSVTTVGRTRGDIRCDMADDVQLEAMWRSVGRTDAVVCAAGEVPFAPFEKLTTADFADAWNRKALAQINLVRMGVDNVAPDGSFALISGIPSRDPVMTGTAAATVNGAVEAFVRAAAIEIAPQRINVVSPSVLTESLHAFDASFPGFPPVDAADIARAFRKCVEGGNTGKVIELP</sequence>
<dbReference type="Proteomes" id="UP000316196">
    <property type="component" value="Unassembled WGS sequence"/>
</dbReference>
<evidence type="ECO:0000313" key="4">
    <source>
        <dbReference type="Proteomes" id="UP000316196"/>
    </source>
</evidence>
<dbReference type="NCBIfam" id="NF005754">
    <property type="entry name" value="PRK07578.1"/>
    <property type="match status" value="1"/>
</dbReference>
<keyword evidence="2" id="KW-0560">Oxidoreductase</keyword>
<dbReference type="EMBL" id="VFOR01000001">
    <property type="protein sequence ID" value="TQL63016.1"/>
    <property type="molecule type" value="Genomic_DNA"/>
</dbReference>
<organism evidence="3 4">
    <name type="scientific">Propioniferax innocua</name>
    <dbReference type="NCBI Taxonomy" id="1753"/>
    <lineage>
        <taxon>Bacteria</taxon>
        <taxon>Bacillati</taxon>
        <taxon>Actinomycetota</taxon>
        <taxon>Actinomycetes</taxon>
        <taxon>Propionibacteriales</taxon>
        <taxon>Propionibacteriaceae</taxon>
        <taxon>Propioniferax</taxon>
    </lineage>
</organism>
<dbReference type="SUPFAM" id="SSF51735">
    <property type="entry name" value="NAD(P)-binding Rossmann-fold domains"/>
    <property type="match status" value="1"/>
</dbReference>
<dbReference type="InterPro" id="IPR051122">
    <property type="entry name" value="SDR_DHRS6-like"/>
</dbReference>
<dbReference type="GO" id="GO:0016491">
    <property type="term" value="F:oxidoreductase activity"/>
    <property type="evidence" value="ECO:0007669"/>
    <property type="project" value="UniProtKB-KW"/>
</dbReference>
<evidence type="ECO:0000256" key="2">
    <source>
        <dbReference type="ARBA" id="ARBA00023002"/>
    </source>
</evidence>
<proteinExistence type="inferred from homology"/>
<evidence type="ECO:0000313" key="3">
    <source>
        <dbReference type="EMBL" id="TQL63016.1"/>
    </source>
</evidence>
<dbReference type="PANTHER" id="PTHR43477:SF1">
    <property type="entry name" value="DIHYDROANTICAPSIN 7-DEHYDROGENASE"/>
    <property type="match status" value="1"/>
</dbReference>
<gene>
    <name evidence="3" type="ORF">FB460_0816</name>
</gene>
<comment type="similarity">
    <text evidence="1">Belongs to the short-chain dehydrogenases/reductases (SDR) family.</text>
</comment>
<dbReference type="Pfam" id="PF13561">
    <property type="entry name" value="adh_short_C2"/>
    <property type="match status" value="1"/>
</dbReference>
<evidence type="ECO:0000256" key="1">
    <source>
        <dbReference type="ARBA" id="ARBA00006484"/>
    </source>
</evidence>
<reference evidence="3 4" key="1">
    <citation type="submission" date="2019-06" db="EMBL/GenBank/DDBJ databases">
        <title>Sequencing the genomes of 1000 actinobacteria strains.</title>
        <authorList>
            <person name="Klenk H.-P."/>
        </authorList>
    </citation>
    <scope>NUCLEOTIDE SEQUENCE [LARGE SCALE GENOMIC DNA]</scope>
    <source>
        <strain evidence="3 4">DSM 8251</strain>
    </source>
</reference>
<dbReference type="InterPro" id="IPR036291">
    <property type="entry name" value="NAD(P)-bd_dom_sf"/>
</dbReference>